<reference evidence="1 2" key="1">
    <citation type="submission" date="2020-09" db="EMBL/GenBank/DDBJ databases">
        <title>De no assembly of potato wild relative species, Solanum commersonii.</title>
        <authorList>
            <person name="Cho K."/>
        </authorList>
    </citation>
    <scope>NUCLEOTIDE SEQUENCE [LARGE SCALE GENOMIC DNA]</scope>
    <source>
        <strain evidence="1">LZ3.2</strain>
        <tissue evidence="1">Leaf</tissue>
    </source>
</reference>
<gene>
    <name evidence="1" type="ORF">H5410_026668</name>
</gene>
<name>A0A9J5YZH8_SOLCO</name>
<protein>
    <submittedName>
        <fullName evidence="1">Uncharacterized protein</fullName>
    </submittedName>
</protein>
<proteinExistence type="predicted"/>
<evidence type="ECO:0000313" key="2">
    <source>
        <dbReference type="Proteomes" id="UP000824120"/>
    </source>
</evidence>
<evidence type="ECO:0000313" key="1">
    <source>
        <dbReference type="EMBL" id="KAG5605176.1"/>
    </source>
</evidence>
<dbReference type="Proteomes" id="UP000824120">
    <property type="component" value="Chromosome 5"/>
</dbReference>
<accession>A0A9J5YZH8</accession>
<organism evidence="1 2">
    <name type="scientific">Solanum commersonii</name>
    <name type="common">Commerson's wild potato</name>
    <name type="synonym">Commerson's nightshade</name>
    <dbReference type="NCBI Taxonomy" id="4109"/>
    <lineage>
        <taxon>Eukaryota</taxon>
        <taxon>Viridiplantae</taxon>
        <taxon>Streptophyta</taxon>
        <taxon>Embryophyta</taxon>
        <taxon>Tracheophyta</taxon>
        <taxon>Spermatophyta</taxon>
        <taxon>Magnoliopsida</taxon>
        <taxon>eudicotyledons</taxon>
        <taxon>Gunneridae</taxon>
        <taxon>Pentapetalae</taxon>
        <taxon>asterids</taxon>
        <taxon>lamiids</taxon>
        <taxon>Solanales</taxon>
        <taxon>Solanaceae</taxon>
        <taxon>Solanoideae</taxon>
        <taxon>Solaneae</taxon>
        <taxon>Solanum</taxon>
    </lineage>
</organism>
<sequence length="65" mass="7473">MRSNPRSWLGVGFRVKVGSRVQGMWEVAKIWNGMKSQCKIKVLSRVPCRARSWDLMSLSNITYDA</sequence>
<keyword evidence="2" id="KW-1185">Reference proteome</keyword>
<dbReference type="AlphaFoldDB" id="A0A9J5YZH8"/>
<dbReference type="EMBL" id="JACXVP010000005">
    <property type="protein sequence ID" value="KAG5605176.1"/>
    <property type="molecule type" value="Genomic_DNA"/>
</dbReference>
<comment type="caution">
    <text evidence="1">The sequence shown here is derived from an EMBL/GenBank/DDBJ whole genome shotgun (WGS) entry which is preliminary data.</text>
</comment>